<protein>
    <submittedName>
        <fullName evidence="1">Uncharacterized protein</fullName>
    </submittedName>
</protein>
<dbReference type="EMBL" id="QUNO01000026">
    <property type="protein sequence ID" value="REH28668.1"/>
    <property type="molecule type" value="Genomic_DNA"/>
</dbReference>
<dbReference type="Proteomes" id="UP000256269">
    <property type="component" value="Unassembled WGS sequence"/>
</dbReference>
<name>A0A3E0GV90_9PSEU</name>
<proteinExistence type="predicted"/>
<dbReference type="AlphaFoldDB" id="A0A3E0GV90"/>
<reference evidence="1 2" key="1">
    <citation type="submission" date="2018-08" db="EMBL/GenBank/DDBJ databases">
        <title>Genomic Encyclopedia of Archaeal and Bacterial Type Strains, Phase II (KMG-II): from individual species to whole genera.</title>
        <authorList>
            <person name="Goeker M."/>
        </authorList>
    </citation>
    <scope>NUCLEOTIDE SEQUENCE [LARGE SCALE GENOMIC DNA]</scope>
    <source>
        <strain evidence="1 2">DSM 45791</strain>
    </source>
</reference>
<sequence>MAVPYACLMSHDVGLARGPTQWFPQRSNLVHGWVQDAFALVIGCVHLVRPAGRAAIGLG</sequence>
<evidence type="ECO:0000313" key="1">
    <source>
        <dbReference type="EMBL" id="REH28668.1"/>
    </source>
</evidence>
<evidence type="ECO:0000313" key="2">
    <source>
        <dbReference type="Proteomes" id="UP000256269"/>
    </source>
</evidence>
<keyword evidence="2" id="KW-1185">Reference proteome</keyword>
<feature type="non-terminal residue" evidence="1">
    <location>
        <position position="59"/>
    </location>
</feature>
<gene>
    <name evidence="1" type="ORF">BCF44_126110</name>
</gene>
<organism evidence="1 2">
    <name type="scientific">Kutzneria buriramensis</name>
    <dbReference type="NCBI Taxonomy" id="1045776"/>
    <lineage>
        <taxon>Bacteria</taxon>
        <taxon>Bacillati</taxon>
        <taxon>Actinomycetota</taxon>
        <taxon>Actinomycetes</taxon>
        <taxon>Pseudonocardiales</taxon>
        <taxon>Pseudonocardiaceae</taxon>
        <taxon>Kutzneria</taxon>
    </lineage>
</organism>
<comment type="caution">
    <text evidence="1">The sequence shown here is derived from an EMBL/GenBank/DDBJ whole genome shotgun (WGS) entry which is preliminary data.</text>
</comment>
<accession>A0A3E0GV90</accession>